<keyword evidence="3" id="KW-1185">Reference proteome</keyword>
<organism evidence="2 3">
    <name type="scientific">Acrocarpospora corrugata</name>
    <dbReference type="NCBI Taxonomy" id="35763"/>
    <lineage>
        <taxon>Bacteria</taxon>
        <taxon>Bacillati</taxon>
        <taxon>Actinomycetota</taxon>
        <taxon>Actinomycetes</taxon>
        <taxon>Streptosporangiales</taxon>
        <taxon>Streptosporangiaceae</taxon>
        <taxon>Acrocarpospora</taxon>
    </lineage>
</organism>
<feature type="compositionally biased region" description="Basic and acidic residues" evidence="1">
    <location>
        <begin position="15"/>
        <end position="41"/>
    </location>
</feature>
<dbReference type="EMBL" id="BLAD01000094">
    <property type="protein sequence ID" value="GES05158.1"/>
    <property type="molecule type" value="Genomic_DNA"/>
</dbReference>
<feature type="compositionally biased region" description="Basic and acidic residues" evidence="1">
    <location>
        <begin position="96"/>
        <end position="110"/>
    </location>
</feature>
<dbReference type="AlphaFoldDB" id="A0A5M3WFJ8"/>
<reference evidence="2 3" key="1">
    <citation type="submission" date="2019-10" db="EMBL/GenBank/DDBJ databases">
        <title>Whole genome shotgun sequence of Acrocarpospora corrugata NBRC 13972.</title>
        <authorList>
            <person name="Ichikawa N."/>
            <person name="Kimura A."/>
            <person name="Kitahashi Y."/>
            <person name="Komaki H."/>
            <person name="Oguchi A."/>
        </authorList>
    </citation>
    <scope>NUCLEOTIDE SEQUENCE [LARGE SCALE GENOMIC DNA]</scope>
    <source>
        <strain evidence="2 3">NBRC 13972</strain>
    </source>
</reference>
<feature type="region of interest" description="Disordered" evidence="1">
    <location>
        <begin position="1"/>
        <end position="172"/>
    </location>
</feature>
<gene>
    <name evidence="2" type="ORF">Acor_72260</name>
</gene>
<comment type="caution">
    <text evidence="2">The sequence shown here is derived from an EMBL/GenBank/DDBJ whole genome shotgun (WGS) entry which is preliminary data.</text>
</comment>
<accession>A0A5M3WFJ8</accession>
<sequence length="172" mass="18431">MPYRIGAGGVVQEQGGRDERGGVDQRQDEDGQPDRAAEPAGERLGAGGERAVDAGSARPFLDPGERDVGGNGHIGVEAEGDQMPVRRVVEVVGGAEGREEGQDRDDRGAGDQEEPGVGGMAHRVQAGEQTDRAERESGGGQRDDQMPVRLDPQPVRRPGRTRQSWHHGRRTE</sequence>
<feature type="compositionally biased region" description="Basic and acidic residues" evidence="1">
    <location>
        <begin position="129"/>
        <end position="146"/>
    </location>
</feature>
<evidence type="ECO:0000313" key="2">
    <source>
        <dbReference type="EMBL" id="GES05158.1"/>
    </source>
</evidence>
<feature type="compositionally biased region" description="Basic residues" evidence="1">
    <location>
        <begin position="157"/>
        <end position="172"/>
    </location>
</feature>
<name>A0A5M3WFJ8_9ACTN</name>
<evidence type="ECO:0000256" key="1">
    <source>
        <dbReference type="SAM" id="MobiDB-lite"/>
    </source>
</evidence>
<proteinExistence type="predicted"/>
<evidence type="ECO:0000313" key="3">
    <source>
        <dbReference type="Proteomes" id="UP000334990"/>
    </source>
</evidence>
<protein>
    <submittedName>
        <fullName evidence="2">Uncharacterized protein</fullName>
    </submittedName>
</protein>
<dbReference type="Proteomes" id="UP000334990">
    <property type="component" value="Unassembled WGS sequence"/>
</dbReference>